<name>A0ABM7X321_9BACT</name>
<dbReference type="PANTHER" id="PTHR43609">
    <property type="entry name" value="ACETYL-COA HYDROLASE"/>
    <property type="match status" value="1"/>
</dbReference>
<dbReference type="InterPro" id="IPR037171">
    <property type="entry name" value="NagB/RpiA_transferase-like"/>
</dbReference>
<dbReference type="InterPro" id="IPR046433">
    <property type="entry name" value="ActCoA_hydro"/>
</dbReference>
<feature type="domain" description="Acetyl-CoA hydrolase/transferase C-terminal" evidence="3">
    <location>
        <begin position="326"/>
        <end position="472"/>
    </location>
</feature>
<dbReference type="InterPro" id="IPR026888">
    <property type="entry name" value="AcetylCoA_hyd_C"/>
</dbReference>
<reference evidence="5" key="1">
    <citation type="journal article" date="2022" name="Int. J. Syst. Evol. Microbiol.">
        <title>Anaeromyxobacter oryzae sp. nov., Anaeromyxobacter diazotrophicus sp. nov. and Anaeromyxobacter paludicola sp. nov., isolated from paddy soils.</title>
        <authorList>
            <person name="Itoh H."/>
            <person name="Xu Z."/>
            <person name="Mise K."/>
            <person name="Masuda Y."/>
            <person name="Ushijima N."/>
            <person name="Hayakawa C."/>
            <person name="Shiratori Y."/>
            <person name="Senoo K."/>
        </authorList>
    </citation>
    <scope>NUCLEOTIDE SEQUENCE [LARGE SCALE GENOMIC DNA]</scope>
    <source>
        <strain evidence="5">Red232</strain>
    </source>
</reference>
<evidence type="ECO:0000256" key="1">
    <source>
        <dbReference type="ARBA" id="ARBA00009632"/>
    </source>
</evidence>
<dbReference type="Gene3D" id="3.30.750.70">
    <property type="entry name" value="4-hydroxybutyrate coenzyme like domains"/>
    <property type="match status" value="1"/>
</dbReference>
<accession>A0ABM7X321</accession>
<dbReference type="InterPro" id="IPR017821">
    <property type="entry name" value="Succinate_CoA_transferase"/>
</dbReference>
<evidence type="ECO:0000313" key="4">
    <source>
        <dbReference type="EMBL" id="BDG06200.1"/>
    </source>
</evidence>
<sequence>MSNRILHKGLKSKVMSAEEAAAMIPNGAILGMSGFTGAGYPKAVPIALAKRAIEERMKGKPFKVTALTGASTGPELDQAMGLTEAISFRFPYNGDAVMREKFNAGVIEYQDMHLSHAGSLVRYGYYGRKDNKLDFAVIEVTKIKEDGTIVPSSSVGANTAYFDVAEKYILEVNEWQDERLEGMHDIYTVSGKHGERGPIPVMKADDRVGTPTYTIDLSKVAAVVVTNNPDRNAPFKAPEDVHKKIAQHILDFFDGEVKAGRMPKNLLPLQSGVGNIANAVLVGLNEGHFEGMTSYTEVIQDGMLDLLDSGKLKVASATAFSVSPDGQVRFNKNIDRYRKQIILRPQDVSNHPEVIRRIACIAMNGFVEADIYGHVNSTHIAGKGIENGIGGSGDFARNSAYTIFMSPATAKDGKISAIVPFASHIDHTEHDTMGIVTEFGFADLRGKSPKQRAKEIIEKAAAPEFRPILWDYFKRSMANPSAGRHTPHMFEEAFSFHTRFLKTGDMKPKK</sequence>
<keyword evidence="5" id="KW-1185">Reference proteome</keyword>
<evidence type="ECO:0000259" key="2">
    <source>
        <dbReference type="Pfam" id="PF02550"/>
    </source>
</evidence>
<dbReference type="EMBL" id="AP025591">
    <property type="protein sequence ID" value="BDG06200.1"/>
    <property type="molecule type" value="Genomic_DNA"/>
</dbReference>
<dbReference type="NCBIfam" id="TIGR03458">
    <property type="entry name" value="YgfH_subfam"/>
    <property type="match status" value="1"/>
</dbReference>
<evidence type="ECO:0000313" key="5">
    <source>
        <dbReference type="Proteomes" id="UP001162891"/>
    </source>
</evidence>
<dbReference type="RefSeq" id="WP_248355580.1">
    <property type="nucleotide sequence ID" value="NZ_AP025591.1"/>
</dbReference>
<dbReference type="Pfam" id="PF02550">
    <property type="entry name" value="AcetylCoA_hydro"/>
    <property type="match status" value="1"/>
</dbReference>
<dbReference type="InterPro" id="IPR038460">
    <property type="entry name" value="AcetylCoA_hyd_C_sf"/>
</dbReference>
<dbReference type="GO" id="GO:0016787">
    <property type="term" value="F:hydrolase activity"/>
    <property type="evidence" value="ECO:0007669"/>
    <property type="project" value="UniProtKB-KW"/>
</dbReference>
<protein>
    <submittedName>
        <fullName evidence="4">Acetyl-CoA hydrolase</fullName>
    </submittedName>
</protein>
<comment type="similarity">
    <text evidence="1">Belongs to the acetyl-CoA hydrolase/transferase family.</text>
</comment>
<dbReference type="Gene3D" id="3.40.1080.20">
    <property type="entry name" value="Acetyl-CoA hydrolase/transferase C-terminal domain"/>
    <property type="match status" value="1"/>
</dbReference>
<evidence type="ECO:0000259" key="3">
    <source>
        <dbReference type="Pfam" id="PF13336"/>
    </source>
</evidence>
<dbReference type="PANTHER" id="PTHR43609:SF1">
    <property type="entry name" value="ACETYL-COA HYDROLASE"/>
    <property type="match status" value="1"/>
</dbReference>
<organism evidence="4 5">
    <name type="scientific">Anaeromyxobacter oryzae</name>
    <dbReference type="NCBI Taxonomy" id="2918170"/>
    <lineage>
        <taxon>Bacteria</taxon>
        <taxon>Pseudomonadati</taxon>
        <taxon>Myxococcota</taxon>
        <taxon>Myxococcia</taxon>
        <taxon>Myxococcales</taxon>
        <taxon>Cystobacterineae</taxon>
        <taxon>Anaeromyxobacteraceae</taxon>
        <taxon>Anaeromyxobacter</taxon>
    </lineage>
</organism>
<feature type="domain" description="Acetyl-CoA hydrolase/transferase N-terminal" evidence="2">
    <location>
        <begin position="10"/>
        <end position="208"/>
    </location>
</feature>
<dbReference type="Proteomes" id="UP001162891">
    <property type="component" value="Chromosome"/>
</dbReference>
<dbReference type="InterPro" id="IPR003702">
    <property type="entry name" value="ActCoA_hydro_N"/>
</dbReference>
<gene>
    <name evidence="4" type="ORF">AMOR_51960</name>
</gene>
<dbReference type="Pfam" id="PF13336">
    <property type="entry name" value="AcetylCoA_hyd_C"/>
    <property type="match status" value="1"/>
</dbReference>
<dbReference type="SUPFAM" id="SSF100950">
    <property type="entry name" value="NagB/RpiA/CoA transferase-like"/>
    <property type="match status" value="2"/>
</dbReference>
<dbReference type="Gene3D" id="3.40.1080.10">
    <property type="entry name" value="Glutaconate Coenzyme A-transferase"/>
    <property type="match status" value="1"/>
</dbReference>
<keyword evidence="4" id="KW-0378">Hydrolase</keyword>
<proteinExistence type="inferred from homology"/>